<dbReference type="EMBL" id="NSIT01000042">
    <property type="protein sequence ID" value="PJE79899.1"/>
    <property type="molecule type" value="Genomic_DNA"/>
</dbReference>
<organism evidence="1">
    <name type="scientific">invertebrate metagenome</name>
    <dbReference type="NCBI Taxonomy" id="1711999"/>
    <lineage>
        <taxon>unclassified sequences</taxon>
        <taxon>metagenomes</taxon>
        <taxon>organismal metagenomes</taxon>
    </lineage>
</organism>
<dbReference type="AlphaFoldDB" id="A0A2H9T9M5"/>
<sequence length="37" mass="4123">MPDNSGTPPNVEAIPDNEQSVLLAFVEEQIYFIPFIS</sequence>
<reference evidence="1" key="1">
    <citation type="journal article" date="2017" name="Appl. Environ. Microbiol.">
        <title>Molecular characterization of an Endozoicomonas-like organism causing infection in king scallop Pecten maximus L.</title>
        <authorList>
            <person name="Cano I."/>
            <person name="van Aerle R."/>
            <person name="Ross S."/>
            <person name="Verner-Jeffreys D.W."/>
            <person name="Paley R.K."/>
            <person name="Rimmer G."/>
            <person name="Ryder D."/>
            <person name="Hooper P."/>
            <person name="Stone D."/>
            <person name="Feist S.W."/>
        </authorList>
    </citation>
    <scope>NUCLEOTIDE SEQUENCE</scope>
</reference>
<proteinExistence type="predicted"/>
<evidence type="ECO:0000313" key="1">
    <source>
        <dbReference type="EMBL" id="PJE79899.1"/>
    </source>
</evidence>
<comment type="caution">
    <text evidence="1">The sequence shown here is derived from an EMBL/GenBank/DDBJ whole genome shotgun (WGS) entry which is preliminary data.</text>
</comment>
<name>A0A2H9T9M5_9ZZZZ</name>
<gene>
    <name evidence="1" type="ORF">CI610_01123</name>
</gene>
<protein>
    <submittedName>
        <fullName evidence="1">Uncharacterized protein</fullName>
    </submittedName>
</protein>
<accession>A0A2H9T9M5</accession>